<dbReference type="AlphaFoldDB" id="A0A644SCX1"/>
<protein>
    <recommendedName>
        <fullName evidence="5">Periplasmic protein</fullName>
    </recommendedName>
</protein>
<name>A0A644SCX1_CAMCO</name>
<dbReference type="Proteomes" id="UP000382436">
    <property type="component" value="Unassembled WGS sequence"/>
</dbReference>
<dbReference type="EMBL" id="AABKAB010000002">
    <property type="protein sequence ID" value="EAH8156682.1"/>
    <property type="molecule type" value="Genomic_DNA"/>
</dbReference>
<dbReference type="EMBL" id="AACBVJ010000007">
    <property type="protein sequence ID" value="EAJ9197465.1"/>
    <property type="molecule type" value="Genomic_DNA"/>
</dbReference>
<evidence type="ECO:0008006" key="5">
    <source>
        <dbReference type="Google" id="ProtNLM"/>
    </source>
</evidence>
<dbReference type="Proteomes" id="UP000576616">
    <property type="component" value="Unassembled WGS sequence"/>
</dbReference>
<comment type="caution">
    <text evidence="2">The sequence shown here is derived from an EMBL/GenBank/DDBJ whole genome shotgun (WGS) entry which is preliminary data.</text>
</comment>
<evidence type="ECO:0000313" key="2">
    <source>
        <dbReference type="EMBL" id="EAJ9197465.1"/>
    </source>
</evidence>
<gene>
    <name evidence="2" type="ORF">BZ274_04620</name>
    <name evidence="1" type="ORF">ES716_01785</name>
</gene>
<reference evidence="2 3" key="1">
    <citation type="submission" date="2018-05" db="EMBL/GenBank/DDBJ databases">
        <authorList>
            <consortium name="PulseNet: The National Subtyping Network for Foodborne Disease Surveillance"/>
            <person name="Tarr C.L."/>
            <person name="Trees E."/>
            <person name="Katz L.S."/>
            <person name="Carleton-Romer H.A."/>
            <person name="Stroika S."/>
            <person name="Kucerova Z."/>
            <person name="Roache K.F."/>
            <person name="Sabol A.L."/>
            <person name="Besser J."/>
            <person name="Gerner-Smidt P."/>
        </authorList>
    </citation>
    <scope>NUCLEOTIDE SEQUENCE [LARGE SCALE GENOMIC DNA]</scope>
    <source>
        <strain evidence="2 3">PNUSAC001435</strain>
        <strain evidence="1 4">PNUSAC007828</strain>
    </source>
</reference>
<sequence>MFKKVILFLFIGCVCLQANPLEQCDNTKIISSLKKQIPSEIFKNMYELSGFKAQGIDYESYEKSMKEMAKYYGKTNYTDMIEINSISNFVLNSDSCMAMVNAILKGENRKGLWSVTYKVFSVNKVKISELAYVNGDFK</sequence>
<evidence type="ECO:0000313" key="4">
    <source>
        <dbReference type="Proteomes" id="UP000576616"/>
    </source>
</evidence>
<proteinExistence type="predicted"/>
<dbReference type="RefSeq" id="WP_072216667.1">
    <property type="nucleotide sequence ID" value="NZ_FAXZ01000033.1"/>
</dbReference>
<accession>A0A644SCX1</accession>
<evidence type="ECO:0000313" key="1">
    <source>
        <dbReference type="EMBL" id="EAH8156682.1"/>
    </source>
</evidence>
<organism evidence="2 3">
    <name type="scientific">Campylobacter coli</name>
    <dbReference type="NCBI Taxonomy" id="195"/>
    <lineage>
        <taxon>Bacteria</taxon>
        <taxon>Pseudomonadati</taxon>
        <taxon>Campylobacterota</taxon>
        <taxon>Epsilonproteobacteria</taxon>
        <taxon>Campylobacterales</taxon>
        <taxon>Campylobacteraceae</taxon>
        <taxon>Campylobacter</taxon>
    </lineage>
</organism>
<evidence type="ECO:0000313" key="3">
    <source>
        <dbReference type="Proteomes" id="UP000382436"/>
    </source>
</evidence>